<comment type="caution">
    <text evidence="2">The sequence shown here is derived from an EMBL/GenBank/DDBJ whole genome shotgun (WGS) entry which is preliminary data.</text>
</comment>
<dbReference type="EMBL" id="BKCJ010007240">
    <property type="protein sequence ID" value="GEU76240.1"/>
    <property type="molecule type" value="Genomic_DNA"/>
</dbReference>
<name>A0A6L2MR71_TANCI</name>
<feature type="region of interest" description="Disordered" evidence="1">
    <location>
        <begin position="1"/>
        <end position="132"/>
    </location>
</feature>
<organism evidence="2">
    <name type="scientific">Tanacetum cinerariifolium</name>
    <name type="common">Dalmatian daisy</name>
    <name type="synonym">Chrysanthemum cinerariifolium</name>
    <dbReference type="NCBI Taxonomy" id="118510"/>
    <lineage>
        <taxon>Eukaryota</taxon>
        <taxon>Viridiplantae</taxon>
        <taxon>Streptophyta</taxon>
        <taxon>Embryophyta</taxon>
        <taxon>Tracheophyta</taxon>
        <taxon>Spermatophyta</taxon>
        <taxon>Magnoliopsida</taxon>
        <taxon>eudicotyledons</taxon>
        <taxon>Gunneridae</taxon>
        <taxon>Pentapetalae</taxon>
        <taxon>asterids</taxon>
        <taxon>campanulids</taxon>
        <taxon>Asterales</taxon>
        <taxon>Asteraceae</taxon>
        <taxon>Asteroideae</taxon>
        <taxon>Anthemideae</taxon>
        <taxon>Anthemidinae</taxon>
        <taxon>Tanacetum</taxon>
    </lineage>
</organism>
<evidence type="ECO:0000256" key="1">
    <source>
        <dbReference type="SAM" id="MobiDB-lite"/>
    </source>
</evidence>
<gene>
    <name evidence="2" type="ORF">Tci_048218</name>
</gene>
<sequence length="161" mass="17417">MSSEGASSAVTYTFISSEARSWSIPTEDPYEEAARQALEQASPPSSPAYVPDPMKLEDHPLTVDASPAALPSGYIVDSDPEEDEEDPVNYPADERDDDDDESSDDDVEEDEDEEEEHLAPADSTAVDHTPIPFPFEEEVAMLLALPTPPPSPLTSLSSLLP</sequence>
<reference evidence="2" key="1">
    <citation type="journal article" date="2019" name="Sci. Rep.">
        <title>Draft genome of Tanacetum cinerariifolium, the natural source of mosquito coil.</title>
        <authorList>
            <person name="Yamashiro T."/>
            <person name="Shiraishi A."/>
            <person name="Satake H."/>
            <person name="Nakayama K."/>
        </authorList>
    </citation>
    <scope>NUCLEOTIDE SEQUENCE</scope>
</reference>
<accession>A0A6L2MR71</accession>
<feature type="compositionally biased region" description="Acidic residues" evidence="1">
    <location>
        <begin position="94"/>
        <end position="116"/>
    </location>
</feature>
<feature type="compositionally biased region" description="Polar residues" evidence="1">
    <location>
        <begin position="1"/>
        <end position="24"/>
    </location>
</feature>
<proteinExistence type="predicted"/>
<protein>
    <submittedName>
        <fullName evidence="2">Uncharacterized protein</fullName>
    </submittedName>
</protein>
<dbReference type="AlphaFoldDB" id="A0A6L2MR71"/>
<evidence type="ECO:0000313" key="2">
    <source>
        <dbReference type="EMBL" id="GEU76240.1"/>
    </source>
</evidence>
<feature type="compositionally biased region" description="Acidic residues" evidence="1">
    <location>
        <begin position="78"/>
        <end position="87"/>
    </location>
</feature>